<accession>A0A8T0HPR8</accession>
<protein>
    <submittedName>
        <fullName evidence="1">Uncharacterized protein</fullName>
    </submittedName>
</protein>
<reference evidence="1" key="1">
    <citation type="submission" date="2020-06" db="EMBL/GenBank/DDBJ databases">
        <title>WGS assembly of Ceratodon purpureus strain R40.</title>
        <authorList>
            <person name="Carey S.B."/>
            <person name="Jenkins J."/>
            <person name="Shu S."/>
            <person name="Lovell J.T."/>
            <person name="Sreedasyam A."/>
            <person name="Maumus F."/>
            <person name="Tiley G.P."/>
            <person name="Fernandez-Pozo N."/>
            <person name="Barry K."/>
            <person name="Chen C."/>
            <person name="Wang M."/>
            <person name="Lipzen A."/>
            <person name="Daum C."/>
            <person name="Saski C.A."/>
            <person name="Payton A.C."/>
            <person name="Mcbreen J.C."/>
            <person name="Conrad R.E."/>
            <person name="Kollar L.M."/>
            <person name="Olsson S."/>
            <person name="Huttunen S."/>
            <person name="Landis J.B."/>
            <person name="Wickett N.J."/>
            <person name="Johnson M.G."/>
            <person name="Rensing S.A."/>
            <person name="Grimwood J."/>
            <person name="Schmutz J."/>
            <person name="Mcdaniel S.F."/>
        </authorList>
    </citation>
    <scope>NUCLEOTIDE SEQUENCE</scope>
    <source>
        <strain evidence="1">R40</strain>
    </source>
</reference>
<dbReference type="EMBL" id="CM026426">
    <property type="protein sequence ID" value="KAG0572779.1"/>
    <property type="molecule type" value="Genomic_DNA"/>
</dbReference>
<evidence type="ECO:0000313" key="1">
    <source>
        <dbReference type="EMBL" id="KAG0572779.1"/>
    </source>
</evidence>
<gene>
    <name evidence="1" type="ORF">KC19_VG124300</name>
</gene>
<keyword evidence="2" id="KW-1185">Reference proteome</keyword>
<organism evidence="1 2">
    <name type="scientific">Ceratodon purpureus</name>
    <name type="common">Fire moss</name>
    <name type="synonym">Dicranum purpureum</name>
    <dbReference type="NCBI Taxonomy" id="3225"/>
    <lineage>
        <taxon>Eukaryota</taxon>
        <taxon>Viridiplantae</taxon>
        <taxon>Streptophyta</taxon>
        <taxon>Embryophyta</taxon>
        <taxon>Bryophyta</taxon>
        <taxon>Bryophytina</taxon>
        <taxon>Bryopsida</taxon>
        <taxon>Dicranidae</taxon>
        <taxon>Pseudoditrichales</taxon>
        <taxon>Ditrichaceae</taxon>
        <taxon>Ceratodon</taxon>
    </lineage>
</organism>
<dbReference type="AlphaFoldDB" id="A0A8T0HPR8"/>
<proteinExistence type="predicted"/>
<evidence type="ECO:0000313" key="2">
    <source>
        <dbReference type="Proteomes" id="UP000822688"/>
    </source>
</evidence>
<dbReference type="Proteomes" id="UP000822688">
    <property type="component" value="Chromosome V"/>
</dbReference>
<comment type="caution">
    <text evidence="1">The sequence shown here is derived from an EMBL/GenBank/DDBJ whole genome shotgun (WGS) entry which is preliminary data.</text>
</comment>
<name>A0A8T0HPR8_CERPU</name>
<sequence>MPVGAVVSAEVSASIRSVATEHSPHPSVDTHSHFGGADLGHQQYNMDPEPSAAISISACNNVDGVSTRRMTIMEEAGPIVRAPRERFDVGLLPRICSGPLAANCLCYVLHPDKGTTIVAEGRTEGSWKSPSLKFGSLCKEGEQMVQIHKLIIPTCL</sequence>